<evidence type="ECO:0000313" key="2">
    <source>
        <dbReference type="Proteomes" id="UP001174136"/>
    </source>
</evidence>
<proteinExistence type="predicted"/>
<evidence type="ECO:0000313" key="1">
    <source>
        <dbReference type="EMBL" id="KAK0156638.1"/>
    </source>
</evidence>
<dbReference type="EMBL" id="JAOPHQ010000001">
    <property type="protein sequence ID" value="KAK0156638.1"/>
    <property type="molecule type" value="Genomic_DNA"/>
</dbReference>
<dbReference type="AlphaFoldDB" id="A0AA47NCQ0"/>
<evidence type="ECO:0008006" key="3">
    <source>
        <dbReference type="Google" id="ProtNLM"/>
    </source>
</evidence>
<organism evidence="1 2">
    <name type="scientific">Merluccius polli</name>
    <name type="common">Benguela hake</name>
    <name type="synonym">Merluccius cadenati</name>
    <dbReference type="NCBI Taxonomy" id="89951"/>
    <lineage>
        <taxon>Eukaryota</taxon>
        <taxon>Metazoa</taxon>
        <taxon>Chordata</taxon>
        <taxon>Craniata</taxon>
        <taxon>Vertebrata</taxon>
        <taxon>Euteleostomi</taxon>
        <taxon>Actinopterygii</taxon>
        <taxon>Neopterygii</taxon>
        <taxon>Teleostei</taxon>
        <taxon>Neoteleostei</taxon>
        <taxon>Acanthomorphata</taxon>
        <taxon>Zeiogadaria</taxon>
        <taxon>Gadariae</taxon>
        <taxon>Gadiformes</taxon>
        <taxon>Gadoidei</taxon>
        <taxon>Merlucciidae</taxon>
        <taxon>Merluccius</taxon>
    </lineage>
</organism>
<reference evidence="1" key="1">
    <citation type="journal article" date="2023" name="Front. Mar. Sci.">
        <title>A new Merluccius polli reference genome to investigate the effects of global change in West African waters.</title>
        <authorList>
            <person name="Mateo J.L."/>
            <person name="Blanco-Fernandez C."/>
            <person name="Garcia-Vazquez E."/>
            <person name="Machado-Schiaffino G."/>
        </authorList>
    </citation>
    <scope>NUCLEOTIDE SEQUENCE</scope>
    <source>
        <strain evidence="1">C29</strain>
        <tissue evidence="1">Fin</tissue>
    </source>
</reference>
<name>A0AA47NCQ0_MERPO</name>
<gene>
    <name evidence="1" type="ORF">N1851_000072</name>
</gene>
<dbReference type="Proteomes" id="UP001174136">
    <property type="component" value="Unassembled WGS sequence"/>
</dbReference>
<protein>
    <recommendedName>
        <fullName evidence="3">HAT C-terminal dimerisation domain-containing protein</fullName>
    </recommendedName>
</protein>
<sequence length="103" mass="11938">MGPPSAEAERSFSALRRLKTWLQSTMVQIRLNNVAVCHIHKDLLDEVSKGTNCQEFILVNGYRKHVFGSFNSTYHHKDEELMCEFIVTDRSAVDRFYLSQLKC</sequence>
<accession>A0AA47NCQ0</accession>
<keyword evidence="2" id="KW-1185">Reference proteome</keyword>
<comment type="caution">
    <text evidence="1">The sequence shown here is derived from an EMBL/GenBank/DDBJ whole genome shotgun (WGS) entry which is preliminary data.</text>
</comment>